<reference evidence="1 2" key="1">
    <citation type="submission" date="2024-02" db="EMBL/GenBank/DDBJ databases">
        <title>de novo genome assembly of Solanum bulbocastanum strain 11H21.</title>
        <authorList>
            <person name="Hosaka A.J."/>
        </authorList>
    </citation>
    <scope>NUCLEOTIDE SEQUENCE [LARGE SCALE GENOMIC DNA]</scope>
    <source>
        <tissue evidence="1">Young leaves</tissue>
    </source>
</reference>
<accession>A0AAN8XWW3</accession>
<evidence type="ECO:0000313" key="2">
    <source>
        <dbReference type="Proteomes" id="UP001371456"/>
    </source>
</evidence>
<proteinExistence type="predicted"/>
<dbReference type="PANTHER" id="PTHR34410">
    <property type="entry name" value="INTRON-ENCODED HOMING ENDONUCLEASE, PUTATIVE-RELATED"/>
    <property type="match status" value="1"/>
</dbReference>
<sequence length="203" mass="22253">MSCRASGRVPGVHRRSYSRTAHEWYWACAVRLDPCFEQRRPNPHAVSVADQAQSRLVGRRYPVLHTQCAGHYSRAIGRLSPLALDARGEPRSRSRAPRLPRSVVRGRGPRAAAGILGFGRRSGHGAFTGSYLPSNECSLRTTARARLGPVRALSGADGGHAARGVAEECYLVDPASSHMLVSKIKPCMCKYEQIQTVKLRMAH</sequence>
<dbReference type="Proteomes" id="UP001371456">
    <property type="component" value="Unassembled WGS sequence"/>
</dbReference>
<name>A0AAN8XWW3_SOLBU</name>
<evidence type="ECO:0000313" key="1">
    <source>
        <dbReference type="EMBL" id="KAK6771295.1"/>
    </source>
</evidence>
<protein>
    <submittedName>
        <fullName evidence="1">Uncharacterized protein</fullName>
    </submittedName>
</protein>
<dbReference type="EMBL" id="JBANQN010000281">
    <property type="protein sequence ID" value="KAK6771295.1"/>
    <property type="molecule type" value="Genomic_DNA"/>
</dbReference>
<comment type="caution">
    <text evidence="1">The sequence shown here is derived from an EMBL/GenBank/DDBJ whole genome shotgun (WGS) entry which is preliminary data.</text>
</comment>
<organism evidence="1 2">
    <name type="scientific">Solanum bulbocastanum</name>
    <name type="common">Wild potato</name>
    <dbReference type="NCBI Taxonomy" id="147425"/>
    <lineage>
        <taxon>Eukaryota</taxon>
        <taxon>Viridiplantae</taxon>
        <taxon>Streptophyta</taxon>
        <taxon>Embryophyta</taxon>
        <taxon>Tracheophyta</taxon>
        <taxon>Spermatophyta</taxon>
        <taxon>Magnoliopsida</taxon>
        <taxon>eudicotyledons</taxon>
        <taxon>Gunneridae</taxon>
        <taxon>Pentapetalae</taxon>
        <taxon>asterids</taxon>
        <taxon>lamiids</taxon>
        <taxon>Solanales</taxon>
        <taxon>Solanaceae</taxon>
        <taxon>Solanoideae</taxon>
        <taxon>Solaneae</taxon>
        <taxon>Solanum</taxon>
    </lineage>
</organism>
<gene>
    <name evidence="1" type="ORF">RDI58_031456</name>
</gene>
<keyword evidence="2" id="KW-1185">Reference proteome</keyword>
<dbReference type="PANTHER" id="PTHR34410:SF2">
    <property type="entry name" value="RRNA INTRON-ENCODED HOMING ENDONUCLEASE"/>
    <property type="match status" value="1"/>
</dbReference>
<dbReference type="AlphaFoldDB" id="A0AAN8XWW3"/>